<comment type="function">
    <text evidence="7">Microtubule binding protein that promotes the stabilization of dynamic microtubules. Required for mitotic spindle formation.</text>
</comment>
<proteinExistence type="inferred from homology"/>
<feature type="compositionally biased region" description="Low complexity" evidence="8">
    <location>
        <begin position="560"/>
        <end position="589"/>
    </location>
</feature>
<evidence type="ECO:0000313" key="11">
    <source>
        <dbReference type="Proteomes" id="UP001307849"/>
    </source>
</evidence>
<dbReference type="GO" id="GO:0005881">
    <property type="term" value="C:cytoplasmic microtubule"/>
    <property type="evidence" value="ECO:0007669"/>
    <property type="project" value="TreeGrafter"/>
</dbReference>
<dbReference type="SUPFAM" id="SSF48371">
    <property type="entry name" value="ARM repeat"/>
    <property type="match status" value="1"/>
</dbReference>
<dbReference type="PANTHER" id="PTHR21567">
    <property type="entry name" value="CLASP"/>
    <property type="match status" value="1"/>
</dbReference>
<feature type="compositionally biased region" description="Low complexity" evidence="8">
    <location>
        <begin position="652"/>
        <end position="680"/>
    </location>
</feature>
<dbReference type="SMART" id="SM01349">
    <property type="entry name" value="TOG"/>
    <property type="match status" value="2"/>
</dbReference>
<evidence type="ECO:0000256" key="6">
    <source>
        <dbReference type="ARBA" id="ARBA00022776"/>
    </source>
</evidence>
<feature type="domain" description="TOG" evidence="9">
    <location>
        <begin position="1"/>
        <end position="223"/>
    </location>
</feature>
<evidence type="ECO:0000256" key="2">
    <source>
        <dbReference type="ARBA" id="ARBA00009549"/>
    </source>
</evidence>
<evidence type="ECO:0000256" key="1">
    <source>
        <dbReference type="ARBA" id="ARBA00004186"/>
    </source>
</evidence>
<gene>
    <name evidence="10" type="primary">STU1</name>
    <name evidence="10" type="ORF">TWF506_009092</name>
</gene>
<organism evidence="10 11">
    <name type="scientific">Arthrobotrys conoides</name>
    <dbReference type="NCBI Taxonomy" id="74498"/>
    <lineage>
        <taxon>Eukaryota</taxon>
        <taxon>Fungi</taxon>
        <taxon>Dikarya</taxon>
        <taxon>Ascomycota</taxon>
        <taxon>Pezizomycotina</taxon>
        <taxon>Orbiliomycetes</taxon>
        <taxon>Orbiliales</taxon>
        <taxon>Orbiliaceae</taxon>
        <taxon>Arthrobotrys</taxon>
    </lineage>
</organism>
<dbReference type="EMBL" id="JAVHJM010000006">
    <property type="protein sequence ID" value="KAK6512930.1"/>
    <property type="molecule type" value="Genomic_DNA"/>
</dbReference>
<evidence type="ECO:0000256" key="5">
    <source>
        <dbReference type="ARBA" id="ARBA00022701"/>
    </source>
</evidence>
<feature type="region of interest" description="Disordered" evidence="8">
    <location>
        <begin position="505"/>
        <end position="688"/>
    </location>
</feature>
<evidence type="ECO:0000313" key="10">
    <source>
        <dbReference type="EMBL" id="KAK6512930.1"/>
    </source>
</evidence>
<feature type="compositionally biased region" description="Polar residues" evidence="8">
    <location>
        <begin position="590"/>
        <end position="599"/>
    </location>
</feature>
<comment type="subunit">
    <text evidence="3">Interacts with microtubules.</text>
</comment>
<dbReference type="GO" id="GO:0005815">
    <property type="term" value="C:microtubule organizing center"/>
    <property type="evidence" value="ECO:0007669"/>
    <property type="project" value="TreeGrafter"/>
</dbReference>
<feature type="domain" description="TOG" evidence="9">
    <location>
        <begin position="278"/>
        <end position="522"/>
    </location>
</feature>
<keyword evidence="4" id="KW-0132">Cell division</keyword>
<feature type="region of interest" description="Disordered" evidence="8">
    <location>
        <begin position="235"/>
        <end position="255"/>
    </location>
</feature>
<name>A0AAN8N881_9PEZI</name>
<feature type="region of interest" description="Disordered" evidence="8">
    <location>
        <begin position="1067"/>
        <end position="1086"/>
    </location>
</feature>
<feature type="compositionally biased region" description="Low complexity" evidence="8">
    <location>
        <begin position="626"/>
        <end position="637"/>
    </location>
</feature>
<dbReference type="InterPro" id="IPR034085">
    <property type="entry name" value="TOG"/>
</dbReference>
<sequence length="1379" mass="150415">MGENLGEEEANTLLTLIRSNRDDALKVDHLVQAKQKIKHYGIDADATEATFSAVRIGMSQASNMTLFQHSLSCLGYLVKRCRANDATLLKRLSIDLLPLLLDKMGDAKERIREMALSPVVDIWTVAPVETERVIRETGLTSKNSRLKESSLEWLVRVHALYGGQLSIKPYTSLLVRLLEDASDGVREKAKHVVVDLFKSASGPAKADLQKSITEHQVRKTIATYVIENISGPDMRSSVKAEKDKGKDEKPTRPAAKSTYLSSLTGVAMDEMKPAYANTGRELETELNNMLGDLSGKETEQNWAARERHVTRIRELLRGNAPTDHPAIFSACIKTLCDGLVNVVKSLRTTVSTKGCQCVKDLFLVLGHGMDPTVDIILPTMIKLCGGTKKITAEAANVTCAIIFAKTSYHHKIPNYLYGACTDKNIQPRLYATSWFRTLVEAHAHEKYVLDHGDGIKKLEDGLKKVLVDSNPAVREGGRAAFWTYFDLFPDRATVILEAQDANTRKLLDKDNPNGSSGVSAGPSSNAGPSSSRPATTRAGASNTTRLSIKEQIAARRKEAAAAAQAKQAPKLEPAHSFSGPLSAGSSSSAQTAPEKSGISSAPVRPSRPMRPKSQLSIRVDEAKRPASSSSNGDSANAIERTLERMNGNRAMSPSSSARSGFSPSTSSYKKSSTTSPPGSTRAVRTTIRASPLSSRKLTILEQLAHADHKVRLEGIVVLGCALAGRTPPNYEKRPPVPPSDQLAPALQKLLNDPHIEVVESVLAPEVLPELVKFVGYDQIVPRVLLLNEVDETEHPRPYPTKSLASLKELLTSAESAELLFKVITSMGSGGAMSRKMLPGAMSFTSVQRKRILHGALEWMNTLAGGDKIKPNDYIDQPDTYKLFINRLVPMVPSTKQPNFSPLANILKNIQKRNPTVFDRILATFDPSIQRDLKKAWGMKDESEGASKIEEEVARVEKVLGIIPSVNGMPPPPRPNRGIDIPDVSHRTDFVTEDEELTMINPMSALANLNIVPSTTSSTTPAATETRTSSSGSLDIPDFLSTTKKSTTNGVGSTNSRDKDLIQVYQDPTPTKSGVNVPRSPEPLANITNSVRPRQKNFGASTTAGKTPEQQLQSLQNYLRKLKDGDIDSHGLRRLCAIVRDNPARREQQENKDAIDFWAGGQTFEEMLDSLLDFLGEPFTGGSTKTAEALADVRTQGVQLLRLLMNKATPYFTGREHSVLPVAFKLRGEYPTQSPVSTNIDDTVEDYVKGVADSGIALPTITSFLMMTTPDASIGAEGAGKKKVGSNVLALKTLAAFVKESDEEDLESQWTAIGAIAKKYMEDEDPEVRRAVVEVCVGVRKGFVKNGDVEEGEARLWKDCLEGLTEGQKNLLTYYFARNN</sequence>
<feature type="region of interest" description="Disordered" evidence="8">
    <location>
        <begin position="1013"/>
        <end position="1060"/>
    </location>
</feature>
<keyword evidence="6" id="KW-0498">Mitosis</keyword>
<dbReference type="PANTHER" id="PTHR21567:SF9">
    <property type="entry name" value="CLIP-ASSOCIATING PROTEIN"/>
    <property type="match status" value="1"/>
</dbReference>
<dbReference type="GO" id="GO:0051301">
    <property type="term" value="P:cell division"/>
    <property type="evidence" value="ECO:0007669"/>
    <property type="project" value="UniProtKB-KW"/>
</dbReference>
<evidence type="ECO:0000256" key="7">
    <source>
        <dbReference type="ARBA" id="ARBA00024889"/>
    </source>
</evidence>
<comment type="caution">
    <text evidence="10">The sequence shown here is derived from an EMBL/GenBank/DDBJ whole genome shotgun (WGS) entry which is preliminary data.</text>
</comment>
<feature type="region of interest" description="Disordered" evidence="8">
    <location>
        <begin position="963"/>
        <end position="982"/>
    </location>
</feature>
<protein>
    <submittedName>
        <fullName evidence="10">Suppressor of tub2 mutation</fullName>
    </submittedName>
</protein>
<evidence type="ECO:0000256" key="4">
    <source>
        <dbReference type="ARBA" id="ARBA00022618"/>
    </source>
</evidence>
<dbReference type="GO" id="GO:0008017">
    <property type="term" value="F:microtubule binding"/>
    <property type="evidence" value="ECO:0007669"/>
    <property type="project" value="TreeGrafter"/>
</dbReference>
<dbReference type="GO" id="GO:0060172">
    <property type="term" value="P:astral microtubule depolymerization"/>
    <property type="evidence" value="ECO:0007669"/>
    <property type="project" value="TreeGrafter"/>
</dbReference>
<evidence type="ECO:0000256" key="3">
    <source>
        <dbReference type="ARBA" id="ARBA00011375"/>
    </source>
</evidence>
<dbReference type="InterPro" id="IPR016024">
    <property type="entry name" value="ARM-type_fold"/>
</dbReference>
<keyword evidence="5" id="KW-0493">Microtubule</keyword>
<keyword evidence="11" id="KW-1185">Reference proteome</keyword>
<comment type="subcellular location">
    <subcellularLocation>
        <location evidence="1">Cytoplasm</location>
        <location evidence="1">Cytoskeleton</location>
        <location evidence="1">Spindle</location>
    </subcellularLocation>
</comment>
<dbReference type="Pfam" id="PF12348">
    <property type="entry name" value="CLASP_N"/>
    <property type="match status" value="2"/>
</dbReference>
<feature type="compositionally biased region" description="Basic and acidic residues" evidence="8">
    <location>
        <begin position="236"/>
        <end position="251"/>
    </location>
</feature>
<dbReference type="GO" id="GO:1990023">
    <property type="term" value="C:mitotic spindle midzone"/>
    <property type="evidence" value="ECO:0007669"/>
    <property type="project" value="TreeGrafter"/>
</dbReference>
<feature type="compositionally biased region" description="Polar residues" evidence="8">
    <location>
        <begin position="1039"/>
        <end position="1054"/>
    </location>
</feature>
<dbReference type="InterPro" id="IPR024395">
    <property type="entry name" value="CLASP_N_dom"/>
</dbReference>
<evidence type="ECO:0000256" key="8">
    <source>
        <dbReference type="SAM" id="MobiDB-lite"/>
    </source>
</evidence>
<reference evidence="10 11" key="1">
    <citation type="submission" date="2019-10" db="EMBL/GenBank/DDBJ databases">
        <authorList>
            <person name="Palmer J.M."/>
        </authorList>
    </citation>
    <scope>NUCLEOTIDE SEQUENCE [LARGE SCALE GENOMIC DNA]</scope>
    <source>
        <strain evidence="10 11">TWF506</strain>
    </source>
</reference>
<dbReference type="Proteomes" id="UP001307849">
    <property type="component" value="Unassembled WGS sequence"/>
</dbReference>
<dbReference type="InterPro" id="IPR011989">
    <property type="entry name" value="ARM-like"/>
</dbReference>
<dbReference type="Gene3D" id="1.25.10.10">
    <property type="entry name" value="Leucine-rich Repeat Variant"/>
    <property type="match status" value="2"/>
</dbReference>
<dbReference type="GO" id="GO:0090307">
    <property type="term" value="P:mitotic spindle assembly"/>
    <property type="evidence" value="ECO:0007669"/>
    <property type="project" value="TreeGrafter"/>
</dbReference>
<accession>A0AAN8N881</accession>
<keyword evidence="6" id="KW-0131">Cell cycle</keyword>
<feature type="compositionally biased region" description="Low complexity" evidence="8">
    <location>
        <begin position="512"/>
        <end position="534"/>
    </location>
</feature>
<evidence type="ECO:0000259" key="9">
    <source>
        <dbReference type="SMART" id="SM01349"/>
    </source>
</evidence>
<dbReference type="GO" id="GO:0005876">
    <property type="term" value="C:spindle microtubule"/>
    <property type="evidence" value="ECO:0007669"/>
    <property type="project" value="TreeGrafter"/>
</dbReference>
<feature type="compositionally biased region" description="Low complexity" evidence="8">
    <location>
        <begin position="1013"/>
        <end position="1030"/>
    </location>
</feature>
<comment type="similarity">
    <text evidence="2">Belongs to the CLASP family.</text>
</comment>